<keyword evidence="1" id="KW-0547">Nucleotide-binding</keyword>
<evidence type="ECO:0000313" key="4">
    <source>
        <dbReference type="Proteomes" id="UP001057375"/>
    </source>
</evidence>
<accession>A0ABQ5JYI8</accession>
<protein>
    <submittedName>
        <fullName evidence="3">Small GTPase superfamily, ARF/SAR type like protein</fullName>
    </submittedName>
</protein>
<reference evidence="3" key="1">
    <citation type="submission" date="2022-03" db="EMBL/GenBank/DDBJ databases">
        <title>Draft genome sequence of Aduncisulcus paluster, a free-living microaerophilic Fornicata.</title>
        <authorList>
            <person name="Yuyama I."/>
            <person name="Kume K."/>
            <person name="Tamura T."/>
            <person name="Inagaki Y."/>
            <person name="Hashimoto T."/>
        </authorList>
    </citation>
    <scope>NUCLEOTIDE SEQUENCE</scope>
    <source>
        <strain evidence="3">NY0171</strain>
    </source>
</reference>
<dbReference type="SMART" id="SM00177">
    <property type="entry name" value="ARF"/>
    <property type="match status" value="1"/>
</dbReference>
<dbReference type="NCBIfam" id="TIGR00231">
    <property type="entry name" value="small_GTP"/>
    <property type="match status" value="1"/>
</dbReference>
<dbReference type="PRINTS" id="PR00449">
    <property type="entry name" value="RASTRNSFRMNG"/>
</dbReference>
<dbReference type="InterPro" id="IPR027417">
    <property type="entry name" value="P-loop_NTPase"/>
</dbReference>
<dbReference type="PANTHER" id="PTHR45909:SF1">
    <property type="entry name" value="ADP-RIBOSYLATION FACTOR-RELATED PROTEIN 1"/>
    <property type="match status" value="1"/>
</dbReference>
<dbReference type="Proteomes" id="UP001057375">
    <property type="component" value="Unassembled WGS sequence"/>
</dbReference>
<evidence type="ECO:0000313" key="3">
    <source>
        <dbReference type="EMBL" id="GKT22597.1"/>
    </source>
</evidence>
<dbReference type="InterPro" id="IPR024156">
    <property type="entry name" value="Small_GTPase_ARF"/>
</dbReference>
<sequence>MGPAASKSEKKVYKILIIGLYRSGKTTTLMSLMGLITGKTVDFSKIPSTLGQNVAKLKLFKQNVEIFDMGGQDQYREHWDIHYHNTDGVVFVLDGADEGRFDEARHVFLDVFQCAPFRDTPILFLINKSDLDYCSTLESVIEYFDLEPFSSGGRKFRVLRVSALNGHGIYTAFQWLVKNMGTKK</sequence>
<gene>
    <name evidence="3" type="ORF">ADUPG1_012166</name>
</gene>
<keyword evidence="4" id="KW-1185">Reference proteome</keyword>
<evidence type="ECO:0000256" key="1">
    <source>
        <dbReference type="ARBA" id="ARBA00022741"/>
    </source>
</evidence>
<dbReference type="SMART" id="SM00178">
    <property type="entry name" value="SAR"/>
    <property type="match status" value="1"/>
</dbReference>
<dbReference type="Pfam" id="PF00025">
    <property type="entry name" value="Arf"/>
    <property type="match status" value="1"/>
</dbReference>
<keyword evidence="2" id="KW-0342">GTP-binding</keyword>
<dbReference type="Gene3D" id="3.40.50.300">
    <property type="entry name" value="P-loop containing nucleotide triphosphate hydrolases"/>
    <property type="match status" value="1"/>
</dbReference>
<name>A0ABQ5JYI8_9EUKA</name>
<evidence type="ECO:0000256" key="2">
    <source>
        <dbReference type="ARBA" id="ARBA00023134"/>
    </source>
</evidence>
<dbReference type="InterPro" id="IPR006689">
    <property type="entry name" value="Small_GTPase_ARF/SAR"/>
</dbReference>
<comment type="caution">
    <text evidence="3">The sequence shown here is derived from an EMBL/GenBank/DDBJ whole genome shotgun (WGS) entry which is preliminary data.</text>
</comment>
<dbReference type="EMBL" id="BQXS01012413">
    <property type="protein sequence ID" value="GKT22597.1"/>
    <property type="molecule type" value="Genomic_DNA"/>
</dbReference>
<dbReference type="SUPFAM" id="SSF52540">
    <property type="entry name" value="P-loop containing nucleoside triphosphate hydrolases"/>
    <property type="match status" value="1"/>
</dbReference>
<organism evidence="3 4">
    <name type="scientific">Aduncisulcus paluster</name>
    <dbReference type="NCBI Taxonomy" id="2918883"/>
    <lineage>
        <taxon>Eukaryota</taxon>
        <taxon>Metamonada</taxon>
        <taxon>Carpediemonas-like organisms</taxon>
        <taxon>Aduncisulcus</taxon>
    </lineage>
</organism>
<dbReference type="PANTHER" id="PTHR45909">
    <property type="entry name" value="ADP-RIBOSYLATION FACTOR-RELATED PROTEIN 1"/>
    <property type="match status" value="1"/>
</dbReference>
<dbReference type="PROSITE" id="PS51417">
    <property type="entry name" value="ARF"/>
    <property type="match status" value="1"/>
</dbReference>
<dbReference type="InterPro" id="IPR005225">
    <property type="entry name" value="Small_GTP-bd"/>
</dbReference>
<proteinExistence type="predicted"/>